<dbReference type="InterPro" id="IPR003615">
    <property type="entry name" value="HNH_nuc"/>
</dbReference>
<dbReference type="GO" id="GO:0003676">
    <property type="term" value="F:nucleic acid binding"/>
    <property type="evidence" value="ECO:0007669"/>
    <property type="project" value="InterPro"/>
</dbReference>
<dbReference type="RefSeq" id="WP_169931505.1">
    <property type="nucleotide sequence ID" value="NZ_PIPR01000003.1"/>
</dbReference>
<evidence type="ECO:0000313" key="2">
    <source>
        <dbReference type="EMBL" id="RUO39241.1"/>
    </source>
</evidence>
<reference evidence="3" key="1">
    <citation type="journal article" date="2018" name="Front. Microbiol.">
        <title>Genome-Based Analysis Reveals the Taxonomy and Diversity of the Family Idiomarinaceae.</title>
        <authorList>
            <person name="Liu Y."/>
            <person name="Lai Q."/>
            <person name="Shao Z."/>
        </authorList>
    </citation>
    <scope>NUCLEOTIDE SEQUENCE [LARGE SCALE GENOMIC DNA]</scope>
    <source>
        <strain evidence="3">KYW314</strain>
    </source>
</reference>
<keyword evidence="3" id="KW-1185">Reference proteome</keyword>
<gene>
    <name evidence="2" type="ORF">CWE22_10850</name>
</gene>
<name>A0A7Z6ZSB9_9GAMM</name>
<evidence type="ECO:0000313" key="3">
    <source>
        <dbReference type="Proteomes" id="UP000287766"/>
    </source>
</evidence>
<feature type="domain" description="HNH" evidence="1">
    <location>
        <begin position="193"/>
        <end position="248"/>
    </location>
</feature>
<accession>A0A7Z6ZSB9</accession>
<dbReference type="GO" id="GO:0008270">
    <property type="term" value="F:zinc ion binding"/>
    <property type="evidence" value="ECO:0007669"/>
    <property type="project" value="InterPro"/>
</dbReference>
<dbReference type="Proteomes" id="UP000287766">
    <property type="component" value="Unassembled WGS sequence"/>
</dbReference>
<dbReference type="EMBL" id="PIPR01000003">
    <property type="protein sequence ID" value="RUO39241.1"/>
    <property type="molecule type" value="Genomic_DNA"/>
</dbReference>
<sequence>MYAVITENDISKWKDSTGVLYHFPKRYEALLESGTNLIYYKGRIKDSIYRPSRLSDAPHYFGVAKIGKVYLDRESNKGDLFATIVDYRPFSVPVDFKDGGNYLEDIPPNLSSNYWRNGVRPISKEIYELIFQLGFDHGDNDFIRSKNLESSNNDNIGTLESYRDGEKKLKFVTTYERNPALRKQAIAIHGLSCRACGFNFGDFYGEYAEGFIHIHHIIPVSELDGPRTIDPETDLVPLCANCHSVVHRQKNRTLSTEELIGLIRAKKGSSENSHT</sequence>
<dbReference type="GO" id="GO:0004519">
    <property type="term" value="F:endonuclease activity"/>
    <property type="evidence" value="ECO:0007669"/>
    <property type="project" value="UniProtKB-KW"/>
</dbReference>
<dbReference type="InterPro" id="IPR002711">
    <property type="entry name" value="HNH"/>
</dbReference>
<evidence type="ECO:0000259" key="1">
    <source>
        <dbReference type="Pfam" id="PF01844"/>
    </source>
</evidence>
<dbReference type="CDD" id="cd00085">
    <property type="entry name" value="HNHc"/>
    <property type="match status" value="1"/>
</dbReference>
<comment type="caution">
    <text evidence="2">The sequence shown here is derived from an EMBL/GenBank/DDBJ whole genome shotgun (WGS) entry which is preliminary data.</text>
</comment>
<keyword evidence="2" id="KW-0255">Endonuclease</keyword>
<keyword evidence="2" id="KW-0540">Nuclease</keyword>
<dbReference type="AlphaFoldDB" id="A0A7Z6ZSB9"/>
<protein>
    <submittedName>
        <fullName evidence="2">Restriction endonuclease</fullName>
    </submittedName>
</protein>
<dbReference type="Gene3D" id="1.10.30.50">
    <property type="match status" value="1"/>
</dbReference>
<keyword evidence="2" id="KW-0378">Hydrolase</keyword>
<organism evidence="2 3">
    <name type="scientific">Pseudidiomarina aestuarii</name>
    <dbReference type="NCBI Taxonomy" id="624146"/>
    <lineage>
        <taxon>Bacteria</taxon>
        <taxon>Pseudomonadati</taxon>
        <taxon>Pseudomonadota</taxon>
        <taxon>Gammaproteobacteria</taxon>
        <taxon>Alteromonadales</taxon>
        <taxon>Idiomarinaceae</taxon>
        <taxon>Pseudidiomarina</taxon>
    </lineage>
</organism>
<proteinExistence type="predicted"/>
<dbReference type="Pfam" id="PF01844">
    <property type="entry name" value="HNH"/>
    <property type="match status" value="1"/>
</dbReference>